<gene>
    <name evidence="1" type="ORF">SBAD_LOCUS3857</name>
</gene>
<evidence type="ECO:0000313" key="1">
    <source>
        <dbReference type="EMBL" id="VDP02595.1"/>
    </source>
</evidence>
<dbReference type="EMBL" id="UZAM01007993">
    <property type="protein sequence ID" value="VDP02595.1"/>
    <property type="molecule type" value="Genomic_DNA"/>
</dbReference>
<protein>
    <submittedName>
        <fullName evidence="1 3">Uncharacterized protein</fullName>
    </submittedName>
</protein>
<evidence type="ECO:0000313" key="2">
    <source>
        <dbReference type="Proteomes" id="UP000270296"/>
    </source>
</evidence>
<dbReference type="Proteomes" id="UP000270296">
    <property type="component" value="Unassembled WGS sequence"/>
</dbReference>
<organism evidence="3">
    <name type="scientific">Soboliphyme baturini</name>
    <dbReference type="NCBI Taxonomy" id="241478"/>
    <lineage>
        <taxon>Eukaryota</taxon>
        <taxon>Metazoa</taxon>
        <taxon>Ecdysozoa</taxon>
        <taxon>Nematoda</taxon>
        <taxon>Enoplea</taxon>
        <taxon>Dorylaimia</taxon>
        <taxon>Dioctophymatida</taxon>
        <taxon>Dioctophymatoidea</taxon>
        <taxon>Soboliphymatidae</taxon>
        <taxon>Soboliphyme</taxon>
    </lineage>
</organism>
<proteinExistence type="predicted"/>
<dbReference type="WBParaSite" id="SBAD_0000402801-mRNA-1">
    <property type="protein sequence ID" value="SBAD_0000402801-mRNA-1"/>
    <property type="gene ID" value="SBAD_0000402801"/>
</dbReference>
<sequence>MMKNFPVRSVEDQIKERVENNDDHVETSTQLFARFAKNGRCKQTDVRPASEHVRMAQKAGNENEVLLPCQCRRVVALMTHTPSLS</sequence>
<reference evidence="1 2" key="2">
    <citation type="submission" date="2018-11" db="EMBL/GenBank/DDBJ databases">
        <authorList>
            <consortium name="Pathogen Informatics"/>
        </authorList>
    </citation>
    <scope>NUCLEOTIDE SEQUENCE [LARGE SCALE GENOMIC DNA]</scope>
</reference>
<evidence type="ECO:0000313" key="3">
    <source>
        <dbReference type="WBParaSite" id="SBAD_0000402801-mRNA-1"/>
    </source>
</evidence>
<reference evidence="3" key="1">
    <citation type="submission" date="2016-06" db="UniProtKB">
        <authorList>
            <consortium name="WormBaseParasite"/>
        </authorList>
    </citation>
    <scope>IDENTIFICATION</scope>
</reference>
<dbReference type="AlphaFoldDB" id="A0A183IJR1"/>
<name>A0A183IJR1_9BILA</name>
<accession>A0A183IJR1</accession>
<keyword evidence="2" id="KW-1185">Reference proteome</keyword>